<evidence type="ECO:0000313" key="4">
    <source>
        <dbReference type="EMBL" id="CAL4771775.1"/>
    </source>
</evidence>
<feature type="signal peptide" evidence="1">
    <location>
        <begin position="1"/>
        <end position="22"/>
    </location>
</feature>
<dbReference type="AlphaFoldDB" id="A0A9P1C457"/>
<dbReference type="InterPro" id="IPR029000">
    <property type="entry name" value="Cyclophilin-like_dom_sf"/>
</dbReference>
<evidence type="ECO:0000259" key="2">
    <source>
        <dbReference type="Pfam" id="PF00160"/>
    </source>
</evidence>
<gene>
    <name evidence="3" type="ORF">C1SCF055_LOCUS11994</name>
</gene>
<dbReference type="SUPFAM" id="SSF50891">
    <property type="entry name" value="Cyclophilin-like"/>
    <property type="match status" value="1"/>
</dbReference>
<dbReference type="Pfam" id="PF00160">
    <property type="entry name" value="Pro_isomerase"/>
    <property type="match status" value="1"/>
</dbReference>
<dbReference type="InterPro" id="IPR002130">
    <property type="entry name" value="Cyclophilin-type_PPIase_dom"/>
</dbReference>
<comment type="caution">
    <text evidence="3">The sequence shown here is derived from an EMBL/GenBank/DDBJ whole genome shotgun (WGS) entry which is preliminary data.</text>
</comment>
<dbReference type="Gene3D" id="2.40.100.10">
    <property type="entry name" value="Cyclophilin-like"/>
    <property type="match status" value="1"/>
</dbReference>
<dbReference type="EMBL" id="CAMXCT020000890">
    <property type="protein sequence ID" value="CAL1137838.1"/>
    <property type="molecule type" value="Genomic_DNA"/>
</dbReference>
<keyword evidence="1" id="KW-0732">Signal</keyword>
<keyword evidence="5" id="KW-1185">Reference proteome</keyword>
<dbReference type="EMBL" id="CAMXCT010000890">
    <property type="protein sequence ID" value="CAI3984463.1"/>
    <property type="molecule type" value="Genomic_DNA"/>
</dbReference>
<dbReference type="Proteomes" id="UP001152797">
    <property type="component" value="Unassembled WGS sequence"/>
</dbReference>
<accession>A0A9P1C457</accession>
<feature type="domain" description="PPIase cyclophilin-type" evidence="2">
    <location>
        <begin position="89"/>
        <end position="202"/>
    </location>
</feature>
<name>A0A9P1C457_9DINO</name>
<reference evidence="3" key="1">
    <citation type="submission" date="2022-10" db="EMBL/GenBank/DDBJ databases">
        <authorList>
            <person name="Chen Y."/>
            <person name="Dougan E. K."/>
            <person name="Chan C."/>
            <person name="Rhodes N."/>
            <person name="Thang M."/>
        </authorList>
    </citation>
    <scope>NUCLEOTIDE SEQUENCE</scope>
</reference>
<dbReference type="EMBL" id="CAMXCT030000890">
    <property type="protein sequence ID" value="CAL4771775.1"/>
    <property type="molecule type" value="Genomic_DNA"/>
</dbReference>
<organism evidence="3">
    <name type="scientific">Cladocopium goreaui</name>
    <dbReference type="NCBI Taxonomy" id="2562237"/>
    <lineage>
        <taxon>Eukaryota</taxon>
        <taxon>Sar</taxon>
        <taxon>Alveolata</taxon>
        <taxon>Dinophyceae</taxon>
        <taxon>Suessiales</taxon>
        <taxon>Symbiodiniaceae</taxon>
        <taxon>Cladocopium</taxon>
    </lineage>
</organism>
<evidence type="ECO:0000313" key="3">
    <source>
        <dbReference type="EMBL" id="CAI3984463.1"/>
    </source>
</evidence>
<feature type="chain" id="PRO_5043270127" evidence="1">
    <location>
        <begin position="23"/>
        <end position="215"/>
    </location>
</feature>
<dbReference type="GO" id="GO:0003755">
    <property type="term" value="F:peptidyl-prolyl cis-trans isomerase activity"/>
    <property type="evidence" value="ECO:0007669"/>
    <property type="project" value="InterPro"/>
</dbReference>
<proteinExistence type="predicted"/>
<reference evidence="4 5" key="2">
    <citation type="submission" date="2024-05" db="EMBL/GenBank/DDBJ databases">
        <authorList>
            <person name="Chen Y."/>
            <person name="Shah S."/>
            <person name="Dougan E. K."/>
            <person name="Thang M."/>
            <person name="Chan C."/>
        </authorList>
    </citation>
    <scope>NUCLEOTIDE SEQUENCE [LARGE SCALE GENOMIC DNA]</scope>
</reference>
<evidence type="ECO:0000313" key="5">
    <source>
        <dbReference type="Proteomes" id="UP001152797"/>
    </source>
</evidence>
<protein>
    <submittedName>
        <fullName evidence="4">PPIase cyclophilin-type domain-containing protein</fullName>
    </submittedName>
</protein>
<dbReference type="OrthoDB" id="423037at2759"/>
<evidence type="ECO:0000256" key="1">
    <source>
        <dbReference type="SAM" id="SignalP"/>
    </source>
</evidence>
<sequence>MARIAKLSCLAVLFFFLRDHFSFVPFVQKRIDPSAASSLRENLHRRSVWLAGGLGLFMDSKQAIAGSDAEDHPLVGFDVDVQGGDGEQTERVVLKLHPEWAPRGVRRFVSMLRMGDLEGSRLHHVASDGVFFGLPAEPTLELDKIRNDRVRASNVRGTVSFKAGGLLRNSHSRAQELFVNTKDNSHLDKDGIAPIAEVVEGILTRILAKLLHNII</sequence>